<evidence type="ECO:0000256" key="2">
    <source>
        <dbReference type="ARBA" id="ARBA00022827"/>
    </source>
</evidence>
<dbReference type="Pfam" id="PF02913">
    <property type="entry name" value="FAD-oxidase_C"/>
    <property type="match status" value="1"/>
</dbReference>
<keyword evidence="2" id="KW-0274">FAD</keyword>
<dbReference type="InterPro" id="IPR004113">
    <property type="entry name" value="FAD-bd_oxidored_4_C"/>
</dbReference>
<feature type="compositionally biased region" description="Basic and acidic residues" evidence="3">
    <location>
        <begin position="1"/>
        <end position="30"/>
    </location>
</feature>
<comment type="caution">
    <text evidence="5">The sequence shown here is derived from an EMBL/GenBank/DDBJ whole genome shotgun (WGS) entry which is preliminary data.</text>
</comment>
<dbReference type="SUPFAM" id="SSF55103">
    <property type="entry name" value="FAD-linked oxidases, C-terminal domain"/>
    <property type="match status" value="1"/>
</dbReference>
<protein>
    <recommendedName>
        <fullName evidence="4">FAD-binding oxidoreductase/transferase type 4 C-terminal domain-containing protein</fullName>
    </recommendedName>
</protein>
<dbReference type="GO" id="GO:0003824">
    <property type="term" value="F:catalytic activity"/>
    <property type="evidence" value="ECO:0007669"/>
    <property type="project" value="InterPro"/>
</dbReference>
<dbReference type="Proteomes" id="UP000294947">
    <property type="component" value="Unassembled WGS sequence"/>
</dbReference>
<gene>
    <name evidence="5" type="ORF">E1288_41205</name>
</gene>
<dbReference type="GO" id="GO:0050660">
    <property type="term" value="F:flavin adenine dinucleotide binding"/>
    <property type="evidence" value="ECO:0007669"/>
    <property type="project" value="InterPro"/>
</dbReference>
<dbReference type="EMBL" id="SMKW01000102">
    <property type="protein sequence ID" value="TDD36949.1"/>
    <property type="molecule type" value="Genomic_DNA"/>
</dbReference>
<dbReference type="AlphaFoldDB" id="A0A4R4Y0Q4"/>
<feature type="region of interest" description="Disordered" evidence="3">
    <location>
        <begin position="1"/>
        <end position="32"/>
    </location>
</feature>
<reference evidence="5 6" key="1">
    <citation type="submission" date="2019-03" db="EMBL/GenBank/DDBJ databases">
        <title>Draft genome sequences of novel Actinobacteria.</title>
        <authorList>
            <person name="Sahin N."/>
            <person name="Ay H."/>
            <person name="Saygin H."/>
        </authorList>
    </citation>
    <scope>NUCLEOTIDE SEQUENCE [LARGE SCALE GENOMIC DNA]</scope>
    <source>
        <strain evidence="5 6">7K502</strain>
    </source>
</reference>
<evidence type="ECO:0000313" key="5">
    <source>
        <dbReference type="EMBL" id="TDD36949.1"/>
    </source>
</evidence>
<name>A0A4R4Y0Q4_9PSEU</name>
<sequence length="228" mass="25025">MRGLGEHRRRPGDHPGERLHGRDGQVDAQRHQHRERALAALVRVRHRRLPVLVAPANTLGAPGRPGPSRPVTPQVGLPQRHTVLLPLPVQVAADPDAVDGVRRLVYDTAVRDHGGTFSAEHGIGPKTAGMYRRYVSEDVRELSAVLKRRFDPDGILGWSLSSPDRVSRRNGVRPVGRATWGAPHFQGVAAVLCPGMAPLGWLFLHFARVRLRTYAPVAPDSRAMTRSG</sequence>
<dbReference type="OrthoDB" id="9811557at2"/>
<accession>A0A4R4Y0Q4</accession>
<proteinExistence type="predicted"/>
<dbReference type="InterPro" id="IPR016164">
    <property type="entry name" value="FAD-linked_Oxase-like_C"/>
</dbReference>
<keyword evidence="1" id="KW-0285">Flavoprotein</keyword>
<organism evidence="5 6">
    <name type="scientific">Saccharopolyspora elongata</name>
    <dbReference type="NCBI Taxonomy" id="2530387"/>
    <lineage>
        <taxon>Bacteria</taxon>
        <taxon>Bacillati</taxon>
        <taxon>Actinomycetota</taxon>
        <taxon>Actinomycetes</taxon>
        <taxon>Pseudonocardiales</taxon>
        <taxon>Pseudonocardiaceae</taxon>
        <taxon>Saccharopolyspora</taxon>
    </lineage>
</organism>
<evidence type="ECO:0000256" key="1">
    <source>
        <dbReference type="ARBA" id="ARBA00022630"/>
    </source>
</evidence>
<keyword evidence="6" id="KW-1185">Reference proteome</keyword>
<evidence type="ECO:0000313" key="6">
    <source>
        <dbReference type="Proteomes" id="UP000294947"/>
    </source>
</evidence>
<evidence type="ECO:0000259" key="4">
    <source>
        <dbReference type="Pfam" id="PF02913"/>
    </source>
</evidence>
<evidence type="ECO:0000256" key="3">
    <source>
        <dbReference type="SAM" id="MobiDB-lite"/>
    </source>
</evidence>
<feature type="domain" description="FAD-binding oxidoreductase/transferase type 4 C-terminal" evidence="4">
    <location>
        <begin position="84"/>
        <end position="156"/>
    </location>
</feature>